<evidence type="ECO:0000313" key="3">
    <source>
        <dbReference type="Proteomes" id="UP001500394"/>
    </source>
</evidence>
<dbReference type="InterPro" id="IPR037523">
    <property type="entry name" value="VOC_core"/>
</dbReference>
<evidence type="ECO:0000313" key="2">
    <source>
        <dbReference type="EMBL" id="GAA4513255.1"/>
    </source>
</evidence>
<dbReference type="RefSeq" id="WP_345065211.1">
    <property type="nucleotide sequence ID" value="NZ_BAABGR010000006.1"/>
</dbReference>
<proteinExistence type="predicted"/>
<dbReference type="Pfam" id="PF00903">
    <property type="entry name" value="Glyoxalase"/>
    <property type="match status" value="1"/>
</dbReference>
<feature type="domain" description="VOC" evidence="1">
    <location>
        <begin position="10"/>
        <end position="123"/>
    </location>
</feature>
<sequence length="125" mass="14053">MSTTSSLIQGIDTIIIRVSHAANAKKWYTETLGFNVLFEDESMGLVVLDTGGPSSLTLWKTDQPIKGDSKTSAYPIFKTKDAEALRNELEKKDVKVDAIEQDEYVKFFHFYDPDGNMLEACQLLQ</sequence>
<protein>
    <recommendedName>
        <fullName evidence="1">VOC domain-containing protein</fullName>
    </recommendedName>
</protein>
<dbReference type="InterPro" id="IPR004360">
    <property type="entry name" value="Glyas_Fos-R_dOase_dom"/>
</dbReference>
<dbReference type="Proteomes" id="UP001500394">
    <property type="component" value="Unassembled WGS sequence"/>
</dbReference>
<evidence type="ECO:0000259" key="1">
    <source>
        <dbReference type="PROSITE" id="PS51819"/>
    </source>
</evidence>
<dbReference type="EMBL" id="BAABGR010000006">
    <property type="protein sequence ID" value="GAA4513255.1"/>
    <property type="molecule type" value="Genomic_DNA"/>
</dbReference>
<keyword evidence="3" id="KW-1185">Reference proteome</keyword>
<dbReference type="PANTHER" id="PTHR36437">
    <property type="entry name" value="GLYOXALASE/BLEOMYCIN RESISTANCE PROTEIN/DIOXYGENASE"/>
    <property type="match status" value="1"/>
</dbReference>
<dbReference type="SUPFAM" id="SSF54593">
    <property type="entry name" value="Glyoxalase/Bleomycin resistance protein/Dihydroxybiphenyl dioxygenase"/>
    <property type="match status" value="1"/>
</dbReference>
<comment type="caution">
    <text evidence="2">The sequence shown here is derived from an EMBL/GenBank/DDBJ whole genome shotgun (WGS) entry which is preliminary data.</text>
</comment>
<reference evidence="3" key="1">
    <citation type="journal article" date="2019" name="Int. J. Syst. Evol. Microbiol.">
        <title>The Global Catalogue of Microorganisms (GCM) 10K type strain sequencing project: providing services to taxonomists for standard genome sequencing and annotation.</title>
        <authorList>
            <consortium name="The Broad Institute Genomics Platform"/>
            <consortium name="The Broad Institute Genome Sequencing Center for Infectious Disease"/>
            <person name="Wu L."/>
            <person name="Ma J."/>
        </authorList>
    </citation>
    <scope>NUCLEOTIDE SEQUENCE [LARGE SCALE GENOMIC DNA]</scope>
    <source>
        <strain evidence="3">JCM 17858</strain>
    </source>
</reference>
<organism evidence="2 3">
    <name type="scientific">Sphingobacterium thermophilum</name>
    <dbReference type="NCBI Taxonomy" id="768534"/>
    <lineage>
        <taxon>Bacteria</taxon>
        <taxon>Pseudomonadati</taxon>
        <taxon>Bacteroidota</taxon>
        <taxon>Sphingobacteriia</taxon>
        <taxon>Sphingobacteriales</taxon>
        <taxon>Sphingobacteriaceae</taxon>
        <taxon>Sphingobacterium</taxon>
    </lineage>
</organism>
<dbReference type="PANTHER" id="PTHR36437:SF2">
    <property type="entry name" value="GLYOXALASE_BLEOMYCIN RESISTANCE PROTEIN_DIOXYGENASE"/>
    <property type="match status" value="1"/>
</dbReference>
<dbReference type="Gene3D" id="3.10.180.10">
    <property type="entry name" value="2,3-Dihydroxybiphenyl 1,2-Dioxygenase, domain 1"/>
    <property type="match status" value="1"/>
</dbReference>
<dbReference type="PROSITE" id="PS51819">
    <property type="entry name" value="VOC"/>
    <property type="match status" value="1"/>
</dbReference>
<name>A0ABP8QYF0_9SPHI</name>
<dbReference type="CDD" id="cd06587">
    <property type="entry name" value="VOC"/>
    <property type="match status" value="1"/>
</dbReference>
<gene>
    <name evidence="2" type="ORF">GCM10023173_08670</name>
</gene>
<accession>A0ABP8QYF0</accession>
<dbReference type="InterPro" id="IPR029068">
    <property type="entry name" value="Glyas_Bleomycin-R_OHBP_Dase"/>
</dbReference>